<gene>
    <name evidence="1" type="ORF">DZC73_16555</name>
</gene>
<reference evidence="1 2" key="1">
    <citation type="submission" date="2018-08" db="EMBL/GenBank/DDBJ databases">
        <authorList>
            <person name="Khan S.A."/>
            <person name="Jeon C.O."/>
            <person name="Chun B.H."/>
            <person name="Jeong S.E."/>
        </authorList>
    </citation>
    <scope>NUCLEOTIDE SEQUENCE [LARGE SCALE GENOMIC DNA]</scope>
    <source>
        <strain evidence="1 2">S-16</strain>
    </source>
</reference>
<dbReference type="AlphaFoldDB" id="A0A3N7JXY0"/>
<sequence length="111" mass="12644">MFMDEILLERAADNCQPDSWHRAAPLLSGLHIDDDAQPAIVTAWLAQALPSALRDARLLVSKMAAQPWRIEVVSREHMVVSLLDNSRWNLHLHELPEHHVHHIERADRAVA</sequence>
<comment type="caution">
    <text evidence="1">The sequence shown here is derived from an EMBL/GenBank/DDBJ whole genome shotgun (WGS) entry which is preliminary data.</text>
</comment>
<evidence type="ECO:0000313" key="2">
    <source>
        <dbReference type="Proteomes" id="UP000267464"/>
    </source>
</evidence>
<name>A0A3N7JXY0_9BURK</name>
<reference evidence="1 2" key="2">
    <citation type="submission" date="2018-12" db="EMBL/GenBank/DDBJ databases">
        <title>Rhizobacter gummiphilus sp. nov., a rubber-degrading bacterium isolated from the soil of a botanical garden in Japan.</title>
        <authorList>
            <person name="Shunsuke S.S."/>
        </authorList>
    </citation>
    <scope>NUCLEOTIDE SEQUENCE [LARGE SCALE GENOMIC DNA]</scope>
    <source>
        <strain evidence="1 2">S-16</strain>
    </source>
</reference>
<evidence type="ECO:0000313" key="1">
    <source>
        <dbReference type="EMBL" id="RQP23735.1"/>
    </source>
</evidence>
<protein>
    <submittedName>
        <fullName evidence="1">Uncharacterized protein</fullName>
    </submittedName>
</protein>
<proteinExistence type="predicted"/>
<dbReference type="Proteomes" id="UP000267464">
    <property type="component" value="Unassembled WGS sequence"/>
</dbReference>
<keyword evidence="2" id="KW-1185">Reference proteome</keyword>
<organism evidence="1 2">
    <name type="scientific">Piscinibacter terrae</name>
    <dbReference type="NCBI Taxonomy" id="2496871"/>
    <lineage>
        <taxon>Bacteria</taxon>
        <taxon>Pseudomonadati</taxon>
        <taxon>Pseudomonadota</taxon>
        <taxon>Betaproteobacteria</taxon>
        <taxon>Burkholderiales</taxon>
        <taxon>Sphaerotilaceae</taxon>
        <taxon>Piscinibacter</taxon>
    </lineage>
</organism>
<dbReference type="EMBL" id="QUSW01000004">
    <property type="protein sequence ID" value="RQP23735.1"/>
    <property type="molecule type" value="Genomic_DNA"/>
</dbReference>
<accession>A0A3N7JXY0</accession>